<evidence type="ECO:0000313" key="1">
    <source>
        <dbReference type="EMBL" id="VFQ76650.1"/>
    </source>
</evidence>
<keyword evidence="2" id="KW-1185">Reference proteome</keyword>
<name>A0A484LJR8_9ASTE</name>
<sequence length="116" mass="12227">MGAAGALVGMLNEGELAGIVVLAVCNLAVCVEALSFDQIDRLLQVGLGVFHTASPIKEGIGSRFLPPDLTHIKEGIGLSTSSSIHRAHLPSIQPLSSSRSDAALLRRNCLHPTRTY</sequence>
<dbReference type="AlphaFoldDB" id="A0A484LJR8"/>
<organism evidence="1 2">
    <name type="scientific">Cuscuta campestris</name>
    <dbReference type="NCBI Taxonomy" id="132261"/>
    <lineage>
        <taxon>Eukaryota</taxon>
        <taxon>Viridiplantae</taxon>
        <taxon>Streptophyta</taxon>
        <taxon>Embryophyta</taxon>
        <taxon>Tracheophyta</taxon>
        <taxon>Spermatophyta</taxon>
        <taxon>Magnoliopsida</taxon>
        <taxon>eudicotyledons</taxon>
        <taxon>Gunneridae</taxon>
        <taxon>Pentapetalae</taxon>
        <taxon>asterids</taxon>
        <taxon>lamiids</taxon>
        <taxon>Solanales</taxon>
        <taxon>Convolvulaceae</taxon>
        <taxon>Cuscuteae</taxon>
        <taxon>Cuscuta</taxon>
        <taxon>Cuscuta subgen. Grammica</taxon>
        <taxon>Cuscuta sect. Cleistogrammica</taxon>
    </lineage>
</organism>
<dbReference type="EMBL" id="OOIL02001568">
    <property type="protein sequence ID" value="VFQ76650.1"/>
    <property type="molecule type" value="Genomic_DNA"/>
</dbReference>
<protein>
    <submittedName>
        <fullName evidence="1">Uncharacterized protein</fullName>
    </submittedName>
</protein>
<gene>
    <name evidence="1" type="ORF">CCAM_LOCUS18426</name>
</gene>
<reference evidence="1 2" key="1">
    <citation type="submission" date="2018-04" db="EMBL/GenBank/DDBJ databases">
        <authorList>
            <person name="Vogel A."/>
        </authorList>
    </citation>
    <scope>NUCLEOTIDE SEQUENCE [LARGE SCALE GENOMIC DNA]</scope>
</reference>
<dbReference type="Proteomes" id="UP000595140">
    <property type="component" value="Unassembled WGS sequence"/>
</dbReference>
<evidence type="ECO:0000313" key="2">
    <source>
        <dbReference type="Proteomes" id="UP000595140"/>
    </source>
</evidence>
<proteinExistence type="predicted"/>
<accession>A0A484LJR8</accession>